<dbReference type="EMBL" id="JARYMX010000001">
    <property type="protein sequence ID" value="KAJ9567733.1"/>
    <property type="molecule type" value="Genomic_DNA"/>
</dbReference>
<dbReference type="PROSITE" id="PS50878">
    <property type="entry name" value="RT_POL"/>
    <property type="match status" value="1"/>
</dbReference>
<dbReference type="InterPro" id="IPR000477">
    <property type="entry name" value="RT_dom"/>
</dbReference>
<dbReference type="PANTHER" id="PTHR33116">
    <property type="entry name" value="REVERSE TRANSCRIPTASE ZINC-BINDING DOMAIN-CONTAINING PROTEIN-RELATED-RELATED"/>
    <property type="match status" value="1"/>
</dbReference>
<evidence type="ECO:0000259" key="1">
    <source>
        <dbReference type="PROSITE" id="PS50878"/>
    </source>
</evidence>
<keyword evidence="3" id="KW-1185">Reference proteome</keyword>
<dbReference type="PANTHER" id="PTHR33116:SF77">
    <property type="entry name" value="RNA-DIRECTED DNA POLYMERASE"/>
    <property type="match status" value="1"/>
</dbReference>
<proteinExistence type="predicted"/>
<dbReference type="AlphaFoldDB" id="A0AA38TVD9"/>
<dbReference type="Proteomes" id="UP001172457">
    <property type="component" value="Chromosome 1"/>
</dbReference>
<feature type="domain" description="Reverse transcriptase" evidence="1">
    <location>
        <begin position="189"/>
        <end position="467"/>
    </location>
</feature>
<protein>
    <recommendedName>
        <fullName evidence="1">Reverse transcriptase domain-containing protein</fullName>
    </recommendedName>
</protein>
<gene>
    <name evidence="2" type="ORF">OSB04_003699</name>
</gene>
<reference evidence="2" key="1">
    <citation type="submission" date="2023-03" db="EMBL/GenBank/DDBJ databases">
        <title>Chromosome-scale reference genome and RAD-based genetic map of yellow starthistle (Centaurea solstitialis) reveal putative structural variation and QTLs associated with invader traits.</title>
        <authorList>
            <person name="Reatini B."/>
            <person name="Cang F.A."/>
            <person name="Jiang Q."/>
            <person name="Mckibben M.T.W."/>
            <person name="Barker M.S."/>
            <person name="Rieseberg L.H."/>
            <person name="Dlugosch K.M."/>
        </authorList>
    </citation>
    <scope>NUCLEOTIDE SEQUENCE</scope>
    <source>
        <strain evidence="2">CAN-66</strain>
        <tissue evidence="2">Leaf</tissue>
    </source>
</reference>
<accession>A0AA38TVD9</accession>
<organism evidence="2 3">
    <name type="scientific">Centaurea solstitialis</name>
    <name type="common">yellow star-thistle</name>
    <dbReference type="NCBI Taxonomy" id="347529"/>
    <lineage>
        <taxon>Eukaryota</taxon>
        <taxon>Viridiplantae</taxon>
        <taxon>Streptophyta</taxon>
        <taxon>Embryophyta</taxon>
        <taxon>Tracheophyta</taxon>
        <taxon>Spermatophyta</taxon>
        <taxon>Magnoliopsida</taxon>
        <taxon>eudicotyledons</taxon>
        <taxon>Gunneridae</taxon>
        <taxon>Pentapetalae</taxon>
        <taxon>asterids</taxon>
        <taxon>campanulids</taxon>
        <taxon>Asterales</taxon>
        <taxon>Asteraceae</taxon>
        <taxon>Carduoideae</taxon>
        <taxon>Cardueae</taxon>
        <taxon>Centaureinae</taxon>
        <taxon>Centaurea</taxon>
    </lineage>
</organism>
<dbReference type="CDD" id="cd01650">
    <property type="entry name" value="RT_nLTR_like"/>
    <property type="match status" value="1"/>
</dbReference>
<evidence type="ECO:0000313" key="3">
    <source>
        <dbReference type="Proteomes" id="UP001172457"/>
    </source>
</evidence>
<comment type="caution">
    <text evidence="2">The sequence shown here is derived from an EMBL/GenBank/DDBJ whole genome shotgun (WGS) entry which is preliminary data.</text>
</comment>
<name>A0AA38TVD9_9ASTR</name>
<dbReference type="Pfam" id="PF00078">
    <property type="entry name" value="RVT_1"/>
    <property type="match status" value="1"/>
</dbReference>
<evidence type="ECO:0000313" key="2">
    <source>
        <dbReference type="EMBL" id="KAJ9567733.1"/>
    </source>
</evidence>
<sequence>MAGEKDSILKSLKDQVSSLDLKAESSGLSAAESHSPLALELKILDLEKSAKLDLKQRCRLKWAISGDENSKLFHRVINNNRRRNFIHGISVNGVWATDPSVIKEAALDYFSKKFECNSVNRPMFRSNKFKVLSGSQRVFLEDNISETEVKNVIWDCGGDKVPGPDGYTLEFLKSFWPVIKEDLLKAVRHFESSASIDPGCNPSFITLIPKVTSPLSFAEFRPISLIGCFYKVLAKVLSNRLKAVIDSIIGYEQTAFIANRNILDGALIISEIISWAKASKRKTMILKVDFEKAFDSLSWDVLDDIQDQMGFGLKWRSWIQGCLKSASMSVLINGSPTPEFHPKKGVREGDPFAPFLFIIAAEGLNIAMHEAKEKGVFHGTKLPNNGSILSNLHYADDAIFVGEWSTSNARNLARILRCFYLSSALKVNFQKSSIVGIGVNDTEISLLANLLNCKVGSLPMNYLGLPIGVRMNKAEFWGPVINKFLNKLSSWKASLLSFGGRLTLCKSAPVKILKKLETIRSKFFWGMKDSEKKITWIAWTKVIAPKDSGGLGIGSLKAQNLALLSKWWWRFWSENQSLWKMVIQSFHGTDGGLFNSRKAGKFPGVWRNILKIQDGMKEANLCLESLFQFPSLSALRDAKDCSWALDPSGRFSVSSIRWALDDMCYKNQLGAGFMWLKTIPSKINILAWRIFQKRILYGLGRKPKSNKEPFHQFARSGDRHRGFLRNEFGCIWIELKSVLADFRTIFGSVGVFRIGNHVFRIGNHVLPNRKSQFPNREICDVFWGVLLRYAFPELETYVFRIGKWASLVVMLNSELVIFRIGNWCFPNRKLEPKGRLPLDPQGRLPLTPSANRGSLGLKLLWLLYLLGFGVLQIPTRVNLLARGVSMDIVACPLCGGRFESEEHLFWLCPFSKSVIRDICKWWHLESTSLGGFTDIFSWINSLQLPSRALSSIMAVIYVFFWVIWQLRNHLIFSPHLAADRSYIPVRIQALSFNWIKNRSKSGWTFNWVDWCTNPVDAR</sequence>